<dbReference type="EMBL" id="ON649702">
    <property type="protein sequence ID" value="UVF62552.1"/>
    <property type="molecule type" value="Genomic_DNA"/>
</dbReference>
<evidence type="ECO:0000313" key="1">
    <source>
        <dbReference type="EMBL" id="UVF62552.1"/>
    </source>
</evidence>
<accession>A0A976UAZ2</accession>
<dbReference type="RefSeq" id="YP_010806143.1">
    <property type="nucleotide sequence ID" value="NC_077214.1"/>
</dbReference>
<sequence>MTVEVYSIGKTSTNGYDAPSNPLLKTSSYTSDRIYTFIYPDNLTTENVVDLCNTANTPESNLENTEGYRIKTYDNASKTGLLLDTGTISDADFNTNFDYFVLIHADDFNLHHFAKITEILTEDVRGDAIEFEPRLGNEIAEGTKYMIFKGPAKTSNVQAVSFGILNNSNPELAVSNPFFYFYNSDLDKNNELNHNSKYFIRQKDGNSATIDFSTGVSTRTFLTKENYYGEIKDYSKYSMKFSLIDNLKDLDNPTYYHTSFTGDISTGSPNVANVSIDATTLYVGMELSGIGIGANTRILSITDANNIVLDANASATTVGLTIQINPSNEGTTLNALMTVADTTDYDDCFPNARRDVDDNDSSLSFTGPTRYTHYAYSPTKNNLAYDVIDLNIENAIGNQGGYAEIKLADSYRIQTKKMEEFDKLRVRHQVFRSSFVDWIEIDAEVDGDSSGANNNVFSFRTTFDLNDYLNVNDEVKIGDYILIVNTINAKSGSSQVIDFEDYYRLEGDMTFTSGQASISLNDKLYRRAYNFTDGTLMTDFNIIANRNSTLFVKLLNENFAFIEATVTNADGDKKLLTLSFDGDSVVSNSLQFAKGEYVIEVERINGEIEQLSHYKENGQTFLELKGRDRFNKLLSPVINKNTLFSQDMIYSSRSPYNKIEDTGVNFAADRNFGTTTFTSSSAYSFVQGDEVFVKRANGTINFLGIILSNSSGTTHTLSKKTKTMVTSGEDIFKRSTKAYVLNKALSSNSHVTSATSLVGSASKGIIFQGGNAIDTSKNAAEGSLLLGNSESSNVNSLGYSLKNPKNISNDNAFQCEINTFTDDIVNTLIDFTILSVNDVENSKKKIIEVAPHIPLTLGRIVDNPANVFDSTFTTVWTSAGSQNSNTLNTTATSLLSSESSPRNYHNKPLFVNGVFVGFLLHAHLDSLGTTTVLTIDRAVSVVSGDVLQTLTYDSTYNTSSKLTHELFLLNGGHLHTGKTIGLIHPLKPNDSTYELSYLDYQIYYNGSLSESYGQKFGSKVFRIHNLEKGNVNLQFNKERYSATPENVRENYYEKLSKIPFYASSYKINGGYNFSGSSLVKNIDGIEKSNATHNNPIPQSKGLTSVRGSNFIDTLYYSANESPLLYYLDNNLNYRRDSELWIKQLDPKISRMFLFVNGDIIPYTSQRTDSLMYIDGSNNKKTIANYNILGIKSSVESTFTDTKTLIKGSSSSLNLKDSDYAISNILSADKDVADLKRFSLMRLTEVVYDWAYNQIDPENIPSGKRTLLTENIKAYTFDALTFTSTSYTSGNTLTLNGMTSPTLNLNDIIVDKEGRHIGTVSSSTASTITFTSPPLKTNGTNFGTSPYYRVLKTIEQQPEGHGEKDTSFYNSYNLHMLKGIITRDIESLTDTGTEWRTTFGAQITQTNNNTIFSPVSFTENITYDLRNNSNYYTNSELLNTILRLDVITGSLTNADRLYNENSLPVFLDRYTIEDGTNLIQKGMNGGYITASGIAEQTSPTRWGILSWGMVATPFTNQTSDSTGTFAYNRHSDGIYLGFKPTLTTPSSFVDSDSLTSVSGKNTHTYTFEAKEETLFLDYVDLTGCYLVLNGGKRYPKNNETSVTTIGNVASLDGVTPTDIAYIISHEIDTGKNLSGTSKRYHTITVDNTLSTSKNYRIMQPNHTCFYSYSPTTIRVNELSHIYTKIGNEAKMYEDINSYKHINSKGNSNEMGENEGVLSMYLLIDIDGKGSSSDKIYVEDLADLDSIVGEEEKIVCVTDGNEVSKTSLKYTKDGTDIGYFLSFGEMKNMLGVVSVSEILTLEIFGDITNEHKRAIIGTGVQVAYEGDELINDLLETNDIEYTQTNSANFDFPYYLAPNFRSVSLFEAINFVLNRKNMKLKTNGEAFSIISNEDSSNFNNLLIGGSKNIILSTSHSSAQTFRNIVEIYEFEKLTTAFDFYNEIIVYGLRTVSKRKDYKSIQKRGRKTLEIFDETLATQNDTDKKATELLKLHSSTNIKFRVKVGHKNISQIETGDIVNMEIPAENIPLAQFLVLQIKYEMNGLIELELGRYTKQLEDRFAELLIQSRDNQTKLRDTQLTNSDEEYTFLENLKPQILRYVVRTRTSSGYATLGFSTTLKTHTSALGFGSSGSVSLENLVDEEI</sequence>
<organism evidence="1 2">
    <name type="scientific">Poseidoniales virus YSH_150918</name>
    <dbReference type="NCBI Taxonomy" id="3071324"/>
    <lineage>
        <taxon>Viruses</taxon>
        <taxon>Duplodnaviria</taxon>
        <taxon>Heunggongvirae</taxon>
        <taxon>Uroviricota</taxon>
        <taxon>Caudoviricetes</taxon>
        <taxon>Magrovirales</taxon>
        <taxon>Aoguangviridae</taxon>
        <taxon>Aobingvirus</taxon>
        <taxon>Aobingvirus yangshanense</taxon>
    </lineage>
</organism>
<dbReference type="KEGG" id="vg:80545104"/>
<proteinExistence type="predicted"/>
<keyword evidence="2" id="KW-1185">Reference proteome</keyword>
<dbReference type="Proteomes" id="UP001157002">
    <property type="component" value="Segment"/>
</dbReference>
<evidence type="ECO:0000313" key="2">
    <source>
        <dbReference type="Proteomes" id="UP001157002"/>
    </source>
</evidence>
<dbReference type="GeneID" id="80545104"/>
<name>A0A976UAZ2_9CAUD</name>
<protein>
    <submittedName>
        <fullName evidence="1">Baseplate protein</fullName>
    </submittedName>
</protein>
<reference evidence="1 2" key="1">
    <citation type="submission" date="2022-05" db="EMBL/GenBank/DDBJ databases">
        <title>Diverse viruses of marine archaea discovered using metagenomics.</title>
        <authorList>
            <person name="Zhou Y."/>
        </authorList>
    </citation>
    <scope>NUCLEOTIDE SEQUENCE [LARGE SCALE GENOMIC DNA]</scope>
    <source>
        <strain evidence="1">YSH_150918</strain>
    </source>
</reference>